<dbReference type="AlphaFoldDB" id="D9QSW0"/>
<organism evidence="2 3">
    <name type="scientific">Acetohalobium arabaticum (strain ATCC 49924 / DSM 5501 / Z-7288)</name>
    <dbReference type="NCBI Taxonomy" id="574087"/>
    <lineage>
        <taxon>Bacteria</taxon>
        <taxon>Bacillati</taxon>
        <taxon>Bacillota</taxon>
        <taxon>Clostridia</taxon>
        <taxon>Halanaerobiales</taxon>
        <taxon>Halobacteroidaceae</taxon>
        <taxon>Acetohalobium</taxon>
    </lineage>
</organism>
<dbReference type="Proteomes" id="UP000001661">
    <property type="component" value="Chromosome"/>
</dbReference>
<evidence type="ECO:0000259" key="1">
    <source>
        <dbReference type="Pfam" id="PF08486"/>
    </source>
</evidence>
<dbReference type="KEGG" id="aar:Acear_0097"/>
<keyword evidence="3" id="KW-1185">Reference proteome</keyword>
<protein>
    <submittedName>
        <fullName evidence="2">SpoIID/LytB domain protein</fullName>
    </submittedName>
</protein>
<accession>D9QSW0</accession>
<dbReference type="HOGENOM" id="CLU_021203_1_1_9"/>
<dbReference type="NCBIfam" id="TIGR02669">
    <property type="entry name" value="SpoIID_LytB"/>
    <property type="match status" value="1"/>
</dbReference>
<dbReference type="GO" id="GO:0030435">
    <property type="term" value="P:sporulation resulting in formation of a cellular spore"/>
    <property type="evidence" value="ECO:0007669"/>
    <property type="project" value="InterPro"/>
</dbReference>
<dbReference type="InterPro" id="IPR013693">
    <property type="entry name" value="SpoIID/LytB_N"/>
</dbReference>
<dbReference type="eggNOG" id="COG2385">
    <property type="taxonomic scope" value="Bacteria"/>
</dbReference>
<proteinExistence type="predicted"/>
<evidence type="ECO:0000313" key="2">
    <source>
        <dbReference type="EMBL" id="ADL11648.1"/>
    </source>
</evidence>
<dbReference type="InterPro" id="IPR013486">
    <property type="entry name" value="SpoIID/LytB"/>
</dbReference>
<feature type="domain" description="Sporulation stage II protein D amidase enhancer LytB N-terminal" evidence="1">
    <location>
        <begin position="52"/>
        <end position="135"/>
    </location>
</feature>
<dbReference type="PROSITE" id="PS51257">
    <property type="entry name" value="PROKAR_LIPOPROTEIN"/>
    <property type="match status" value="1"/>
</dbReference>
<dbReference type="EMBL" id="CP002105">
    <property type="protein sequence ID" value="ADL11648.1"/>
    <property type="molecule type" value="Genomic_DNA"/>
</dbReference>
<reference evidence="2 3" key="1">
    <citation type="journal article" date="2010" name="Stand. Genomic Sci.">
        <title>Complete genome sequence of Acetohalobium arabaticum type strain (Z-7288).</title>
        <authorList>
            <person name="Sikorski J."/>
            <person name="Lapidus A."/>
            <person name="Chertkov O."/>
            <person name="Lucas S."/>
            <person name="Copeland A."/>
            <person name="Glavina Del Rio T."/>
            <person name="Nolan M."/>
            <person name="Tice H."/>
            <person name="Cheng J.F."/>
            <person name="Han C."/>
            <person name="Brambilla E."/>
            <person name="Pitluck S."/>
            <person name="Liolios K."/>
            <person name="Ivanova N."/>
            <person name="Mavromatis K."/>
            <person name="Mikhailova N."/>
            <person name="Pati A."/>
            <person name="Bruce D."/>
            <person name="Detter C."/>
            <person name="Tapia R."/>
            <person name="Goodwin L."/>
            <person name="Chen A."/>
            <person name="Palaniappan K."/>
            <person name="Land M."/>
            <person name="Hauser L."/>
            <person name="Chang Y.J."/>
            <person name="Jeffries C.D."/>
            <person name="Rohde M."/>
            <person name="Goker M."/>
            <person name="Spring S."/>
            <person name="Woyke T."/>
            <person name="Bristow J."/>
            <person name="Eisen J.A."/>
            <person name="Markowitz V."/>
            <person name="Hugenholtz P."/>
            <person name="Kyrpides N.C."/>
            <person name="Klenk H.P."/>
        </authorList>
    </citation>
    <scope>NUCLEOTIDE SEQUENCE [LARGE SCALE GENOMIC DNA]</scope>
    <source>
        <strain evidence="3">ATCC 49924 / DSM 5501 / Z-7288</strain>
    </source>
</reference>
<name>D9QSW0_ACEAZ</name>
<dbReference type="Pfam" id="PF08486">
    <property type="entry name" value="SpoIID"/>
    <property type="match status" value="1"/>
</dbReference>
<evidence type="ECO:0000313" key="3">
    <source>
        <dbReference type="Proteomes" id="UP000001661"/>
    </source>
</evidence>
<dbReference type="STRING" id="574087.Acear_0097"/>
<sequence length="313" mass="34582">MDFLRQLKFNRLLIVSLIIAAMVVGSSCTQQQQQEVEKIDEPTIEVVTENGETKSLNMEEYVAGVVAGEMKPNWSQNAYGAQAIIARTFALKLLKDEGTNQISGEHEKAQAYRPQNITDEIRQAVEKTRGEVVTHKGEYIKGWFHSSAAGQTTTAKVGLAYDKPEPEYITSVESPDQHAPEDVKSWIVTLPQSAILNVLKEIKGVQASKVENITIDDKDETGRAIGLTINYGNGSETIKAAKFRTSIGPDELKSTLIESIEETDNGFIFKGSGYGHGVGMSQWGAYALAKEGQSPEDIIKHYFTNIEIIKKWN</sequence>
<dbReference type="RefSeq" id="WP_013277095.1">
    <property type="nucleotide sequence ID" value="NC_014378.1"/>
</dbReference>
<gene>
    <name evidence="2" type="ordered locus">Acear_0097</name>
</gene>